<name>A0A1J0VX61_9NOCA</name>
<dbReference type="RefSeq" id="WP_071929820.1">
    <property type="nucleotide sequence ID" value="NZ_CP018082.1"/>
</dbReference>
<evidence type="ECO:0000313" key="3">
    <source>
        <dbReference type="EMBL" id="APE36636.1"/>
    </source>
</evidence>
<dbReference type="EMBL" id="CP018082">
    <property type="protein sequence ID" value="APE36636.1"/>
    <property type="molecule type" value="Genomic_DNA"/>
</dbReference>
<keyword evidence="2" id="KW-0732">Signal</keyword>
<organism evidence="3 4">
    <name type="scientific">Nocardia mangyaensis</name>
    <dbReference type="NCBI Taxonomy" id="2213200"/>
    <lineage>
        <taxon>Bacteria</taxon>
        <taxon>Bacillati</taxon>
        <taxon>Actinomycetota</taxon>
        <taxon>Actinomycetes</taxon>
        <taxon>Mycobacteriales</taxon>
        <taxon>Nocardiaceae</taxon>
        <taxon>Nocardia</taxon>
    </lineage>
</organism>
<accession>A0A1J0VX61</accession>
<feature type="signal peptide" evidence="2">
    <location>
        <begin position="1"/>
        <end position="26"/>
    </location>
</feature>
<gene>
    <name evidence="3" type="ORF">BOX37_24965</name>
</gene>
<keyword evidence="4" id="KW-1185">Reference proteome</keyword>
<evidence type="ECO:0000313" key="4">
    <source>
        <dbReference type="Proteomes" id="UP000183810"/>
    </source>
</evidence>
<dbReference type="Proteomes" id="UP000183810">
    <property type="component" value="Chromosome"/>
</dbReference>
<feature type="chain" id="PRO_5013017893" description="DUF320 domain-containing protein" evidence="2">
    <location>
        <begin position="27"/>
        <end position="102"/>
    </location>
</feature>
<dbReference type="AlphaFoldDB" id="A0A1J0VX61"/>
<sequence length="102" mass="9593">MNITLRLATAAIATAALVATAAGATADPRPAPSVVAEAGTGSAAADTGSAAANSVGSLVQRGDIIGVIVLLGITPIQMVTGGICDLATGSGLASPCAGTGRY</sequence>
<reference evidence="3" key="1">
    <citation type="submission" date="2016-11" db="EMBL/GenBank/DDBJ databases">
        <authorList>
            <person name="Jaros S."/>
            <person name="Januszkiewicz K."/>
            <person name="Wedrychowicz H."/>
        </authorList>
    </citation>
    <scope>NUCLEOTIDE SEQUENCE [LARGE SCALE GENOMIC DNA]</scope>
    <source>
        <strain evidence="3">Y48</strain>
    </source>
</reference>
<evidence type="ECO:0000256" key="1">
    <source>
        <dbReference type="SAM" id="MobiDB-lite"/>
    </source>
</evidence>
<evidence type="ECO:0008006" key="5">
    <source>
        <dbReference type="Google" id="ProtNLM"/>
    </source>
</evidence>
<evidence type="ECO:0000256" key="2">
    <source>
        <dbReference type="SAM" id="SignalP"/>
    </source>
</evidence>
<protein>
    <recommendedName>
        <fullName evidence="5">DUF320 domain-containing protein</fullName>
    </recommendedName>
</protein>
<feature type="compositionally biased region" description="Low complexity" evidence="1">
    <location>
        <begin position="33"/>
        <end position="47"/>
    </location>
</feature>
<proteinExistence type="predicted"/>
<dbReference type="KEGG" id="nsl:BOX37_24965"/>
<feature type="region of interest" description="Disordered" evidence="1">
    <location>
        <begin position="24"/>
        <end position="47"/>
    </location>
</feature>